<comment type="subcellular location">
    <subcellularLocation>
        <location evidence="1">Cytoplasm</location>
    </subcellularLocation>
</comment>
<feature type="domain" description="OB" evidence="6">
    <location>
        <begin position="138"/>
        <end position="172"/>
    </location>
</feature>
<feature type="coiled-coil region" evidence="5">
    <location>
        <begin position="78"/>
        <end position="105"/>
    </location>
</feature>
<dbReference type="Ensembl" id="ENSPSMT00000040125.1">
    <property type="protein sequence ID" value="ENSPSMP00000034806.1"/>
    <property type="gene ID" value="ENSPSMG00000023971.1"/>
</dbReference>
<dbReference type="Pfam" id="PF01336">
    <property type="entry name" value="tRNA_anti-codon"/>
    <property type="match status" value="1"/>
</dbReference>
<dbReference type="PANTHER" id="PTHR22594">
    <property type="entry name" value="ASPARTYL/LYSYL-TRNA SYNTHETASE"/>
    <property type="match status" value="1"/>
</dbReference>
<evidence type="ECO:0000259" key="7">
    <source>
        <dbReference type="Pfam" id="PF20917"/>
    </source>
</evidence>
<dbReference type="GO" id="GO:0004816">
    <property type="term" value="F:asparagine-tRNA ligase activity"/>
    <property type="evidence" value="ECO:0007669"/>
    <property type="project" value="TreeGrafter"/>
</dbReference>
<feature type="domain" description="Asparagine--tRNA ligase N-terminal" evidence="7">
    <location>
        <begin position="31"/>
        <end position="120"/>
    </location>
</feature>
<accession>A0A8C9DU46</accession>
<reference evidence="8" key="1">
    <citation type="submission" date="2025-08" db="UniProtKB">
        <authorList>
            <consortium name="Ensembl"/>
        </authorList>
    </citation>
    <scope>IDENTIFICATION</scope>
</reference>
<dbReference type="GO" id="GO:0005524">
    <property type="term" value="F:ATP binding"/>
    <property type="evidence" value="ECO:0007669"/>
    <property type="project" value="UniProtKB-KW"/>
</dbReference>
<dbReference type="PANTHER" id="PTHR22594:SF16">
    <property type="entry name" value="ASPARAGINE--TRNA LIGASE, CYTOPLASMIC"/>
    <property type="match status" value="1"/>
</dbReference>
<keyword evidence="3" id="KW-0648">Protein biosynthesis</keyword>
<dbReference type="AlphaFoldDB" id="A0A8C9DU46"/>
<evidence type="ECO:0000256" key="3">
    <source>
        <dbReference type="ARBA" id="ARBA00022917"/>
    </source>
</evidence>
<evidence type="ECO:0000256" key="2">
    <source>
        <dbReference type="ARBA" id="ARBA00022490"/>
    </source>
</evidence>
<dbReference type="FunFam" id="3.30.1910.20:FF:000001">
    <property type="entry name" value="asparagine--tRNA ligase, cytoplasmic"/>
    <property type="match status" value="1"/>
</dbReference>
<sequence length="248" mass="28761">MSLEVTRATAGMVLELYVSDREGNDTTGDGTKEKPFKTGLKALMTVGKEPFPTIYVDSQKENERWDVISKSQMKNIKKMWHREQMKSETREKKEAEDNLRREKNLEEAKKITIKNDSSLPEAKCVKIHALEGYRGQRVKVFGWVHRLRRQGKNLMFLVLRDGTGYLQCVLSDDLDLLNRLEDLVCDVVDRVLKSPAASIVYDLNPNFKPPKRPFRRMNYSDAIVWLKEHDIKKEDGTFYEFGEVCISL</sequence>
<dbReference type="CDD" id="cd04323">
    <property type="entry name" value="AsnRS_cyto_like_N"/>
    <property type="match status" value="1"/>
</dbReference>
<dbReference type="GO" id="GO:0005737">
    <property type="term" value="C:cytoplasm"/>
    <property type="evidence" value="ECO:0007669"/>
    <property type="project" value="UniProtKB-SubCell"/>
</dbReference>
<evidence type="ECO:0000313" key="8">
    <source>
        <dbReference type="Ensembl" id="ENSPSMP00000034806.1"/>
    </source>
</evidence>
<name>A0A8C9DU46_PROSS</name>
<dbReference type="SUPFAM" id="SSF50249">
    <property type="entry name" value="Nucleic acid-binding proteins"/>
    <property type="match status" value="1"/>
</dbReference>
<dbReference type="Gene3D" id="3.30.1910.20">
    <property type="entry name" value="asparaginyl-tRNA synthetase, N-terminal domain"/>
    <property type="match status" value="1"/>
</dbReference>
<dbReference type="InterPro" id="IPR004365">
    <property type="entry name" value="NA-bd_OB_tRNA"/>
</dbReference>
<reference evidence="8" key="2">
    <citation type="submission" date="2025-09" db="UniProtKB">
        <authorList>
            <consortium name="Ensembl"/>
        </authorList>
    </citation>
    <scope>IDENTIFICATION</scope>
</reference>
<keyword evidence="9" id="KW-1185">Reference proteome</keyword>
<evidence type="ECO:0000256" key="1">
    <source>
        <dbReference type="ARBA" id="ARBA00004496"/>
    </source>
</evidence>
<dbReference type="SUPFAM" id="SSF55681">
    <property type="entry name" value="Class II aaRS and biotin synthetases"/>
    <property type="match status" value="1"/>
</dbReference>
<dbReference type="InterPro" id="IPR045864">
    <property type="entry name" value="aa-tRNA-synth_II/BPL/LPL"/>
</dbReference>
<gene>
    <name evidence="8" type="primary">NARS1</name>
</gene>
<keyword evidence="4" id="KW-0030">Aminoacyl-tRNA synthetase</keyword>
<dbReference type="GeneTree" id="ENSGT01030000234618"/>
<keyword evidence="2" id="KW-0963">Cytoplasm</keyword>
<dbReference type="Proteomes" id="UP000694414">
    <property type="component" value="Unplaced"/>
</dbReference>
<evidence type="ECO:0000259" key="6">
    <source>
        <dbReference type="Pfam" id="PF01336"/>
    </source>
</evidence>
<organism evidence="8 9">
    <name type="scientific">Prolemur simus</name>
    <name type="common">Greater bamboo lemur</name>
    <name type="synonym">Hapalemur simus</name>
    <dbReference type="NCBI Taxonomy" id="1328070"/>
    <lineage>
        <taxon>Eukaryota</taxon>
        <taxon>Metazoa</taxon>
        <taxon>Chordata</taxon>
        <taxon>Craniata</taxon>
        <taxon>Vertebrata</taxon>
        <taxon>Euteleostomi</taxon>
        <taxon>Mammalia</taxon>
        <taxon>Eutheria</taxon>
        <taxon>Euarchontoglires</taxon>
        <taxon>Primates</taxon>
        <taxon>Strepsirrhini</taxon>
        <taxon>Lemuriformes</taxon>
        <taxon>Lemuridae</taxon>
        <taxon>Prolemur</taxon>
    </lineage>
</organism>
<dbReference type="GO" id="GO:0003676">
    <property type="term" value="F:nucleic acid binding"/>
    <property type="evidence" value="ECO:0007669"/>
    <property type="project" value="InterPro"/>
</dbReference>
<protein>
    <submittedName>
        <fullName evidence="8">Asparaginyl-tRNA synthetase 1</fullName>
    </submittedName>
</protein>
<keyword evidence="5" id="KW-0175">Coiled coil</keyword>
<keyword evidence="4" id="KW-0436">Ligase</keyword>
<dbReference type="InterPro" id="IPR048952">
    <property type="entry name" value="AsnRS_N"/>
</dbReference>
<evidence type="ECO:0000313" key="9">
    <source>
        <dbReference type="Proteomes" id="UP000694414"/>
    </source>
</evidence>
<evidence type="ECO:0000256" key="5">
    <source>
        <dbReference type="SAM" id="Coils"/>
    </source>
</evidence>
<dbReference type="Gene3D" id="2.40.50.140">
    <property type="entry name" value="Nucleic acid-binding proteins"/>
    <property type="match status" value="1"/>
</dbReference>
<dbReference type="InterPro" id="IPR012340">
    <property type="entry name" value="NA-bd_OB-fold"/>
</dbReference>
<evidence type="ECO:0000256" key="4">
    <source>
        <dbReference type="ARBA" id="ARBA00023146"/>
    </source>
</evidence>
<dbReference type="Pfam" id="PF20917">
    <property type="entry name" value="AsnRS_N"/>
    <property type="match status" value="1"/>
</dbReference>
<dbReference type="GO" id="GO:0006421">
    <property type="term" value="P:asparaginyl-tRNA aminoacylation"/>
    <property type="evidence" value="ECO:0007669"/>
    <property type="project" value="TreeGrafter"/>
</dbReference>
<proteinExistence type="predicted"/>